<dbReference type="InterPro" id="IPR045851">
    <property type="entry name" value="AMP-bd_C_sf"/>
</dbReference>
<evidence type="ECO:0000259" key="4">
    <source>
        <dbReference type="Pfam" id="PF00501"/>
    </source>
</evidence>
<dbReference type="InterPro" id="IPR000873">
    <property type="entry name" value="AMP-dep_synth/lig_dom"/>
</dbReference>
<evidence type="ECO:0000256" key="2">
    <source>
        <dbReference type="SAM" id="Coils"/>
    </source>
</evidence>
<dbReference type="GO" id="GO:0016878">
    <property type="term" value="F:acid-thiol ligase activity"/>
    <property type="evidence" value="ECO:0007669"/>
    <property type="project" value="UniProtKB-ARBA"/>
</dbReference>
<dbReference type="InterPro" id="IPR005801">
    <property type="entry name" value="ADC_synthase"/>
</dbReference>
<dbReference type="Proteomes" id="UP000316882">
    <property type="component" value="Unassembled WGS sequence"/>
</dbReference>
<keyword evidence="1" id="KW-0436">Ligase</keyword>
<evidence type="ECO:0008006" key="8">
    <source>
        <dbReference type="Google" id="ProtNLM"/>
    </source>
</evidence>
<dbReference type="STRING" id="54914.AV540_10145"/>
<dbReference type="GO" id="GO:0008909">
    <property type="term" value="F:isochorismate synthase activity"/>
    <property type="evidence" value="ECO:0007669"/>
    <property type="project" value="InterPro"/>
</dbReference>
<reference evidence="6 7" key="1">
    <citation type="submission" date="2019-06" db="EMBL/GenBank/DDBJ databases">
        <title>Whole genome shotgun sequence of Brevibacillus parabrevis NBRC 12334.</title>
        <authorList>
            <person name="Hosoyama A."/>
            <person name="Uohara A."/>
            <person name="Ohji S."/>
            <person name="Ichikawa N."/>
        </authorList>
    </citation>
    <scope>NUCLEOTIDE SEQUENCE [LARGE SCALE GENOMIC DNA]</scope>
    <source>
        <strain evidence="6 7">NBRC 12334</strain>
    </source>
</reference>
<protein>
    <recommendedName>
        <fullName evidence="8">Salicylate synthase</fullName>
    </recommendedName>
</protein>
<dbReference type="PANTHER" id="PTHR43767">
    <property type="entry name" value="LONG-CHAIN-FATTY-ACID--COA LIGASE"/>
    <property type="match status" value="1"/>
</dbReference>
<evidence type="ECO:0000259" key="5">
    <source>
        <dbReference type="Pfam" id="PF13193"/>
    </source>
</evidence>
<dbReference type="FunFam" id="2.30.38.10:FF:000003">
    <property type="entry name" value="Vibriobactin-specific 2,3-dihydroxybenzoate-AMP ligase"/>
    <property type="match status" value="1"/>
</dbReference>
<dbReference type="InterPro" id="IPR025110">
    <property type="entry name" value="AMP-bd_C"/>
</dbReference>
<dbReference type="Gene3D" id="3.40.50.980">
    <property type="match status" value="2"/>
</dbReference>
<keyword evidence="7" id="KW-1185">Reference proteome</keyword>
<feature type="domain" description="AMP-dependent synthetase/ligase" evidence="4">
    <location>
        <begin position="30"/>
        <end position="393"/>
    </location>
</feature>
<proteinExistence type="predicted"/>
<dbReference type="PANTHER" id="PTHR43767:SF1">
    <property type="entry name" value="NONRIBOSOMAL PEPTIDE SYNTHASE PES1 (EUROFUNG)-RELATED"/>
    <property type="match status" value="1"/>
</dbReference>
<gene>
    <name evidence="6" type="ORF">BPA01_46930</name>
</gene>
<dbReference type="Pfam" id="PF13193">
    <property type="entry name" value="AMP-binding_C"/>
    <property type="match status" value="1"/>
</dbReference>
<dbReference type="PROSITE" id="PS00455">
    <property type="entry name" value="AMP_BINDING"/>
    <property type="match status" value="1"/>
</dbReference>
<evidence type="ECO:0000313" key="6">
    <source>
        <dbReference type="EMBL" id="GEB35113.1"/>
    </source>
</evidence>
<feature type="coiled-coil region" evidence="2">
    <location>
        <begin position="971"/>
        <end position="998"/>
    </location>
</feature>
<feature type="domain" description="Chorismate-utilising enzyme C-terminal" evidence="3">
    <location>
        <begin position="724"/>
        <end position="977"/>
    </location>
</feature>
<dbReference type="NCBIfam" id="TIGR03494">
    <property type="entry name" value="salicyl_syn"/>
    <property type="match status" value="1"/>
</dbReference>
<dbReference type="SUPFAM" id="SSF56322">
    <property type="entry name" value="ADC synthase"/>
    <property type="match status" value="1"/>
</dbReference>
<organism evidence="6 7">
    <name type="scientific">Brevibacillus parabrevis</name>
    <dbReference type="NCBI Taxonomy" id="54914"/>
    <lineage>
        <taxon>Bacteria</taxon>
        <taxon>Bacillati</taxon>
        <taxon>Bacillota</taxon>
        <taxon>Bacilli</taxon>
        <taxon>Bacillales</taxon>
        <taxon>Paenibacillaceae</taxon>
        <taxon>Brevibacillus</taxon>
    </lineage>
</organism>
<feature type="domain" description="AMP-binding enzyme C-terminal" evidence="5">
    <location>
        <begin position="444"/>
        <end position="519"/>
    </location>
</feature>
<dbReference type="Gene3D" id="2.30.38.10">
    <property type="entry name" value="Luciferase, Domain 3"/>
    <property type="match status" value="1"/>
</dbReference>
<dbReference type="GO" id="GO:0016833">
    <property type="term" value="F:oxo-acid-lyase activity"/>
    <property type="evidence" value="ECO:0007669"/>
    <property type="project" value="InterPro"/>
</dbReference>
<dbReference type="Pfam" id="PF00425">
    <property type="entry name" value="Chorismate_bind"/>
    <property type="match status" value="1"/>
</dbReference>
<comment type="caution">
    <text evidence="6">The sequence shown here is derived from an EMBL/GenBank/DDBJ whole genome shotgun (WGS) entry which is preliminary data.</text>
</comment>
<evidence type="ECO:0000259" key="3">
    <source>
        <dbReference type="Pfam" id="PF00425"/>
    </source>
</evidence>
<evidence type="ECO:0000313" key="7">
    <source>
        <dbReference type="Proteomes" id="UP000316882"/>
    </source>
</evidence>
<keyword evidence="2" id="KW-0175">Coiled coil</keyword>
<dbReference type="Gene3D" id="3.60.120.10">
    <property type="entry name" value="Anthranilate synthase"/>
    <property type="match status" value="1"/>
</dbReference>
<name>A0A4Y3PNY2_BREPA</name>
<dbReference type="InterPro" id="IPR020845">
    <property type="entry name" value="AMP-binding_CS"/>
</dbReference>
<dbReference type="InterPro" id="IPR019996">
    <property type="entry name" value="Salicylate_synthase"/>
</dbReference>
<accession>A0A4Y3PNY2</accession>
<dbReference type="RefSeq" id="WP_122963806.1">
    <property type="nucleotide sequence ID" value="NZ_BJMH01000033.1"/>
</dbReference>
<evidence type="ECO:0000256" key="1">
    <source>
        <dbReference type="ARBA" id="ARBA00022598"/>
    </source>
</evidence>
<dbReference type="InterPro" id="IPR015890">
    <property type="entry name" value="Chorismate_C"/>
</dbReference>
<dbReference type="AlphaFoldDB" id="A0A4Y3PNY2"/>
<dbReference type="InterPro" id="IPR050237">
    <property type="entry name" value="ATP-dep_AMP-bd_enzyme"/>
</dbReference>
<dbReference type="SUPFAM" id="SSF56801">
    <property type="entry name" value="Acetyl-CoA synthetase-like"/>
    <property type="match status" value="1"/>
</dbReference>
<dbReference type="Pfam" id="PF00501">
    <property type="entry name" value="AMP-binding"/>
    <property type="match status" value="1"/>
</dbReference>
<sequence>MRASTDWFEQAAETYVQRGFWEPLTLGEQLRRWAEKYQDKVALVEDEARLTYQELDVKADALASGLYRMGIRKGDKVAVQLPNRTAFVLTCFALFRIGAVPILVLPAHREAELDGIFSLAKPVAYIIPTTFLGFDYTKLAEHLVKKHACVQFVLTDGESGIGTNLATISGPPMLFDGPAYTDTALLLLSGGTTGTPKLIPRTHTDYAYNARAMAARCELTDESVYLAVLPIAHNFPLCCPGILGAFSVGGKVVLCQTTSCDEAFPLIEKEKVTITALVPALVNVWLEVLEWDTESDLSSLKVLQVGGSMLDDKVAGRIMREWTCKLQQVFGMAEGLICGTSLGDSDEVIMTTQGRPISEADEVRIVDENGDDVAPGEYGELIVRGPYTIRGYYLAPEQNRESFTEDGFYRSGDKARFTPEGNIQVGGRIKEMINRAGEKIMPAEVESYLRLHPDIRDAALITLPDSTLGERSCAFVITDNLELTLADIHAFFQKKGVARYKMPDQLEFAHSWPLTSVGKVNKNKLKEMAMAKQVEATAPINTYREETFAFAGDVHLAAAEIVERGLFEDYVLYENGDELSIGMGIHALATVDAQQTKMVCGGETATYENAELGETIERAFAAVPLADWRAYGTVNFGMARYYNGLPLATEDPNLLKLFIPQAEVRFHKGEVLLRTLAKEHSEQLGQLLREVFAELAGKAPQSSLAERAGKEKLAVPQADTHGAETYMQGVAEAVREISERKYHKVILSRKIPVSEELDMVASYVAGRRVNTPARSFLVRLEGMNAAGFSPETVVEVDREGWVSTYPLAGTRSKGGSEAESDKLKAELLNDPKEIAEHAVSVKLAFEEMRSVCDASTILLTDFMTVASRGTVQHIASRLKGKLMEGRNSWHAFRALFPAVTASGIPKRESIEAIGRLESVPRNLYSGCVMTYDQSGAMDAALVLRTIYQKDGQAWLHAGAGVVEMSLPERELEETREKLSSFSRQLVMASRELEAVKQQ</sequence>
<dbReference type="EMBL" id="BJMH01000033">
    <property type="protein sequence ID" value="GEB35113.1"/>
    <property type="molecule type" value="Genomic_DNA"/>
</dbReference>
<dbReference type="Gene3D" id="3.30.300.30">
    <property type="match status" value="1"/>
</dbReference>